<dbReference type="OrthoDB" id="9801496at2"/>
<dbReference type="eggNOG" id="COG3261">
    <property type="taxonomic scope" value="Bacteria"/>
</dbReference>
<dbReference type="STRING" id="395493.BegalDRAFT_2426"/>
<dbReference type="Pfam" id="PF00346">
    <property type="entry name" value="Complex1_49kDa"/>
    <property type="match status" value="1"/>
</dbReference>
<dbReference type="SUPFAM" id="SSF143243">
    <property type="entry name" value="Nqo5-like"/>
    <property type="match status" value="1"/>
</dbReference>
<evidence type="ECO:0000256" key="3">
    <source>
        <dbReference type="PIRSR" id="PIRSR601501-1"/>
    </source>
</evidence>
<evidence type="ECO:0000313" key="7">
    <source>
        <dbReference type="Proteomes" id="UP000005744"/>
    </source>
</evidence>
<protein>
    <submittedName>
        <fullName evidence="6">Ni,Fe-hydrogenase III large subunit</fullName>
    </submittedName>
</protein>
<keyword evidence="7" id="KW-1185">Reference proteome</keyword>
<dbReference type="GO" id="GO:0051287">
    <property type="term" value="F:NAD binding"/>
    <property type="evidence" value="ECO:0007669"/>
    <property type="project" value="InterPro"/>
</dbReference>
<evidence type="ECO:0000256" key="1">
    <source>
        <dbReference type="ARBA" id="ARBA00023002"/>
    </source>
</evidence>
<feature type="binding site" evidence="3">
    <location>
        <position position="221"/>
    </location>
    <ligand>
        <name>Mg(2+)</name>
        <dbReference type="ChEBI" id="CHEBI:18420"/>
    </ligand>
</feature>
<dbReference type="Pfam" id="PF00329">
    <property type="entry name" value="Complex1_30kDa"/>
    <property type="match status" value="1"/>
</dbReference>
<dbReference type="GO" id="GO:0008137">
    <property type="term" value="F:NADH dehydrogenase (ubiquinone) activity"/>
    <property type="evidence" value="ECO:0007669"/>
    <property type="project" value="InterPro"/>
</dbReference>
<dbReference type="GO" id="GO:0016151">
    <property type="term" value="F:nickel cation binding"/>
    <property type="evidence" value="ECO:0007669"/>
    <property type="project" value="InterPro"/>
</dbReference>
<evidence type="ECO:0000313" key="6">
    <source>
        <dbReference type="EMBL" id="EIJ43277.1"/>
    </source>
</evidence>
<dbReference type="AlphaFoldDB" id="I3CI34"/>
<dbReference type="InterPro" id="IPR001135">
    <property type="entry name" value="NADH_Q_OxRdtase_suD"/>
</dbReference>
<keyword evidence="3" id="KW-0460">Magnesium</keyword>
<evidence type="ECO:0000259" key="5">
    <source>
        <dbReference type="Pfam" id="PF00346"/>
    </source>
</evidence>
<proteinExistence type="predicted"/>
<organism evidence="6 7">
    <name type="scientific">Beggiatoa alba B18LD</name>
    <dbReference type="NCBI Taxonomy" id="395493"/>
    <lineage>
        <taxon>Bacteria</taxon>
        <taxon>Pseudomonadati</taxon>
        <taxon>Pseudomonadota</taxon>
        <taxon>Gammaproteobacteria</taxon>
        <taxon>Thiotrichales</taxon>
        <taxon>Thiotrichaceae</taxon>
        <taxon>Beggiatoa</taxon>
    </lineage>
</organism>
<dbReference type="InterPro" id="IPR001501">
    <property type="entry name" value="Ni-dep_hyd_lsu"/>
</dbReference>
<gene>
    <name evidence="6" type="ORF">BegalDRAFT_2426</name>
</gene>
<dbReference type="SUPFAM" id="SSF56762">
    <property type="entry name" value="HydB/Nqo4-like"/>
    <property type="match status" value="1"/>
</dbReference>
<dbReference type="InterPro" id="IPR001268">
    <property type="entry name" value="NADH_UbQ_OxRdtase_30kDa_su"/>
</dbReference>
<dbReference type="RefSeq" id="WP_002690326.1">
    <property type="nucleotide sequence ID" value="NZ_JH600070.1"/>
</dbReference>
<feature type="domain" description="NADH-quinone oxidoreductase subunit D" evidence="5">
    <location>
        <begin position="296"/>
        <end position="457"/>
    </location>
</feature>
<dbReference type="InterPro" id="IPR029014">
    <property type="entry name" value="NiFe-Hase_large"/>
</dbReference>
<dbReference type="Proteomes" id="UP000005744">
    <property type="component" value="Unassembled WGS sequence"/>
</dbReference>
<sequence length="536" mass="60237">MNRFDWLAELLARFEENAIHVSRGSKTTLQPAHLLHVPANEWGMTFAIVSTFACRFSALWATETVPTAKDEIGSVFIVDCCVEKSGDYLVLRTEIECHQAQLTSITPYYPAANRIERHLQDLLGIEFVEHPDKRRWLRHQAWQAQTYPLRKAVSRFGTPPEVTPADTEYPFLQAQGTGVYEIPVGPVHAGIIEPGHFRFQAVGEKILNLEARLGYVHKGIEKIAEGRPPESLAKLAGRVSGDSTVAHTWAACMAMERAAHIEVPPRAQFLRAIFCERERVANHLGDVGAICNDVAFSFAFYQFSRLRELWQRLNFESLGHRFLMDCIVPAGVKKDLAAHWIPDYKQQLQVVAKEIEVLAGILERHTGVEDRLETTGVLLPAIATRLGCLGYVGRASGQTFDVRRNCPYAPYDELTLDVPVFQTGDVKARLQIRLAEIQVSLHLLHQLLNLLPNGKIVGHWQTPLENAEGLGIVEGWRGEIVSYVRFGKAGLVERFYPRDPSFLNWLALEFMIRQDIVPDFPVCNKSVNGSYAGVDL</sequence>
<dbReference type="Gene3D" id="1.10.645.10">
    <property type="entry name" value="Cytochrome-c3 Hydrogenase, chain B"/>
    <property type="match status" value="1"/>
</dbReference>
<dbReference type="InterPro" id="IPR052197">
    <property type="entry name" value="ComplexI_49kDa-like"/>
</dbReference>
<feature type="domain" description="NADH:ubiquinone oxidoreductase 30kDa subunit" evidence="4">
    <location>
        <begin position="69"/>
        <end position="153"/>
    </location>
</feature>
<dbReference type="PANTHER" id="PTHR43485">
    <property type="entry name" value="HYDROGENASE-4 COMPONENT G"/>
    <property type="match status" value="1"/>
</dbReference>
<name>I3CI34_9GAMM</name>
<dbReference type="GO" id="GO:0048038">
    <property type="term" value="F:quinone binding"/>
    <property type="evidence" value="ECO:0007669"/>
    <property type="project" value="InterPro"/>
</dbReference>
<dbReference type="Gene3D" id="3.30.460.80">
    <property type="entry name" value="NADH:ubiquinone oxidoreductase, 30kDa subunit"/>
    <property type="match status" value="1"/>
</dbReference>
<dbReference type="InterPro" id="IPR037232">
    <property type="entry name" value="NADH_quin_OxRdtase_su_C/D-like"/>
</dbReference>
<evidence type="ECO:0000256" key="2">
    <source>
        <dbReference type="ARBA" id="ARBA00023027"/>
    </source>
</evidence>
<keyword evidence="3" id="KW-0479">Metal-binding</keyword>
<dbReference type="HOGENOM" id="CLU_015134_3_1_6"/>
<evidence type="ECO:0000259" key="4">
    <source>
        <dbReference type="Pfam" id="PF00329"/>
    </source>
</evidence>
<dbReference type="PANTHER" id="PTHR43485:SF1">
    <property type="entry name" value="FORMATE HYDROGENLYASE SUBUNIT 5-RELATED"/>
    <property type="match status" value="1"/>
</dbReference>
<dbReference type="EMBL" id="JH600070">
    <property type="protein sequence ID" value="EIJ43277.1"/>
    <property type="molecule type" value="Genomic_DNA"/>
</dbReference>
<keyword evidence="1" id="KW-0560">Oxidoreductase</keyword>
<dbReference type="GO" id="GO:0016651">
    <property type="term" value="F:oxidoreductase activity, acting on NAD(P)H"/>
    <property type="evidence" value="ECO:0007669"/>
    <property type="project" value="InterPro"/>
</dbReference>
<reference evidence="6 7" key="1">
    <citation type="submission" date="2011-11" db="EMBL/GenBank/DDBJ databases">
        <title>Improved High-Quality Draft sequence of Beggiatoa alba B18lD.</title>
        <authorList>
            <consortium name="US DOE Joint Genome Institute"/>
            <person name="Lucas S."/>
            <person name="Han J."/>
            <person name="Lapidus A."/>
            <person name="Cheng J.-F."/>
            <person name="Goodwin L."/>
            <person name="Pitluck S."/>
            <person name="Peters L."/>
            <person name="Mikhailova N."/>
            <person name="Held B."/>
            <person name="Detter J.C."/>
            <person name="Han C."/>
            <person name="Tapia R."/>
            <person name="Land M."/>
            <person name="Hauser L."/>
            <person name="Kyrpides N."/>
            <person name="Ivanova N."/>
            <person name="Pagani I."/>
            <person name="Samuel K."/>
            <person name="Teske A."/>
            <person name="Mueller J."/>
            <person name="Woyke T."/>
        </authorList>
    </citation>
    <scope>NUCLEOTIDE SEQUENCE [LARGE SCALE GENOMIC DNA]</scope>
    <source>
        <strain evidence="6 7">B18LD</strain>
    </source>
</reference>
<dbReference type="Pfam" id="PF00374">
    <property type="entry name" value="NiFeSe_Hases"/>
    <property type="match status" value="1"/>
</dbReference>
<keyword evidence="2" id="KW-0520">NAD</keyword>
<accession>I3CI34</accession>
<dbReference type="eggNOG" id="COG3262">
    <property type="taxonomic scope" value="Bacteria"/>
</dbReference>